<reference evidence="2" key="1">
    <citation type="submission" date="2016-10" db="EMBL/GenBank/DDBJ databases">
        <authorList>
            <person name="Varghese N."/>
            <person name="Submissions S."/>
        </authorList>
    </citation>
    <scope>NUCLEOTIDE SEQUENCE [LARGE SCALE GENOMIC DNA]</scope>
    <source>
        <strain evidence="2">DSM 22002</strain>
    </source>
</reference>
<proteinExistence type="predicted"/>
<name>A0A1G8BBS5_9MICO</name>
<dbReference type="RefSeq" id="WP_092502766.1">
    <property type="nucleotide sequence ID" value="NZ_LT629695.1"/>
</dbReference>
<evidence type="ECO:0000313" key="1">
    <source>
        <dbReference type="EMBL" id="SDH30665.1"/>
    </source>
</evidence>
<dbReference type="Proteomes" id="UP000198822">
    <property type="component" value="Chromosome I"/>
</dbReference>
<organism evidence="1 2">
    <name type="scientific">Agrococcus jejuensis</name>
    <dbReference type="NCBI Taxonomy" id="399736"/>
    <lineage>
        <taxon>Bacteria</taxon>
        <taxon>Bacillati</taxon>
        <taxon>Actinomycetota</taxon>
        <taxon>Actinomycetes</taxon>
        <taxon>Micrococcales</taxon>
        <taxon>Microbacteriaceae</taxon>
        <taxon>Agrococcus</taxon>
    </lineage>
</organism>
<keyword evidence="2" id="KW-1185">Reference proteome</keyword>
<dbReference type="AlphaFoldDB" id="A0A1G8BBS5"/>
<sequence>MTTCADLDSPEAAAIASGTMYVPTARPFEHPSVVESLPAPSYTGDGRACAFADGRLVLVTGLQADVWQELAAAVTPTVLGT</sequence>
<dbReference type="EMBL" id="LT629695">
    <property type="protein sequence ID" value="SDH30665.1"/>
    <property type="molecule type" value="Genomic_DNA"/>
</dbReference>
<accession>A0A1G8BBS5</accession>
<gene>
    <name evidence="1" type="ORF">SAMN04489720_0874</name>
</gene>
<protein>
    <submittedName>
        <fullName evidence="1">Uncharacterized protein</fullName>
    </submittedName>
</protein>
<evidence type="ECO:0000313" key="2">
    <source>
        <dbReference type="Proteomes" id="UP000198822"/>
    </source>
</evidence>